<feature type="non-terminal residue" evidence="2">
    <location>
        <position position="1"/>
    </location>
</feature>
<evidence type="ECO:0000313" key="2">
    <source>
        <dbReference type="EMBL" id="GAH90576.1"/>
    </source>
</evidence>
<comment type="caution">
    <text evidence="2">The sequence shown here is derived from an EMBL/GenBank/DDBJ whole genome shotgun (WGS) entry which is preliminary data.</text>
</comment>
<sequence>FTTKDIAKGMAKQWGKVPVARWFLPEHLRKYGQYRPAVLAAAKEAESYDSRTLMDRVYTLADKEEQAAGSAYSVLDRVDAQDVFDAGRRAFGKDLTDDELIENKKFTEITGRFLQIARQSGFLGGGFTRKDPRLAIIAAKKGIKGYGDIKDAAGNPLQGEDLIRAAVRKAVGEARQHIAKWEPEILKNKYVMEAMLGQFDRDRWLQVNRVVKRGQDSALNGIDSTFSEFIEKDPEFKGKSAEQIQEKLRDLTPKEIEVKVKSKIEAELKEEDLKPKEREKELKIRLDKRLPEALQDPRSKESKDAWKKFSENIKKLNLGLEGYVKALKDKRMQQTGWRAGAYIPIITERWQGKSALALTPGKATMGILSPTPPPAPPPSGRRPGGKAPIGKRP</sequence>
<dbReference type="EMBL" id="BARV01002254">
    <property type="protein sequence ID" value="GAH90576.1"/>
    <property type="molecule type" value="Genomic_DNA"/>
</dbReference>
<evidence type="ECO:0000256" key="1">
    <source>
        <dbReference type="SAM" id="MobiDB-lite"/>
    </source>
</evidence>
<feature type="region of interest" description="Disordered" evidence="1">
    <location>
        <begin position="361"/>
        <end position="393"/>
    </location>
</feature>
<dbReference type="AlphaFoldDB" id="X1J783"/>
<name>X1J783_9ZZZZ</name>
<protein>
    <submittedName>
        <fullName evidence="2">Uncharacterized protein</fullName>
    </submittedName>
</protein>
<reference evidence="2" key="1">
    <citation type="journal article" date="2014" name="Front. Microbiol.">
        <title>High frequency of phylogenetically diverse reductive dehalogenase-homologous genes in deep subseafloor sedimentary metagenomes.</title>
        <authorList>
            <person name="Kawai M."/>
            <person name="Futagami T."/>
            <person name="Toyoda A."/>
            <person name="Takaki Y."/>
            <person name="Nishi S."/>
            <person name="Hori S."/>
            <person name="Arai W."/>
            <person name="Tsubouchi T."/>
            <person name="Morono Y."/>
            <person name="Uchiyama I."/>
            <person name="Ito T."/>
            <person name="Fujiyama A."/>
            <person name="Inagaki F."/>
            <person name="Takami H."/>
        </authorList>
    </citation>
    <scope>NUCLEOTIDE SEQUENCE</scope>
    <source>
        <strain evidence="2">Expedition CK06-06</strain>
    </source>
</reference>
<organism evidence="2">
    <name type="scientific">marine sediment metagenome</name>
    <dbReference type="NCBI Taxonomy" id="412755"/>
    <lineage>
        <taxon>unclassified sequences</taxon>
        <taxon>metagenomes</taxon>
        <taxon>ecological metagenomes</taxon>
    </lineage>
</organism>
<feature type="compositionally biased region" description="Pro residues" evidence="1">
    <location>
        <begin position="370"/>
        <end position="380"/>
    </location>
</feature>
<proteinExistence type="predicted"/>
<accession>X1J783</accession>
<gene>
    <name evidence="2" type="ORF">S06H3_05944</name>
</gene>